<evidence type="ECO:0000256" key="7">
    <source>
        <dbReference type="ARBA" id="ARBA00023180"/>
    </source>
</evidence>
<name>A0A668A354_9TELE</name>
<dbReference type="Gene3D" id="1.50.10.20">
    <property type="match status" value="1"/>
</dbReference>
<keyword evidence="7" id="KW-0325">Glycoprotein</keyword>
<keyword evidence="2" id="KW-0646">Protease inhibitor</keyword>
<evidence type="ECO:0000313" key="9">
    <source>
        <dbReference type="Ensembl" id="ENSMMDP00005049300.1"/>
    </source>
</evidence>
<reference evidence="9" key="3">
    <citation type="submission" date="2025-09" db="UniProtKB">
        <authorList>
            <consortium name="Ensembl"/>
        </authorList>
    </citation>
    <scope>IDENTIFICATION</scope>
</reference>
<gene>
    <name evidence="9" type="primary">CD109</name>
</gene>
<dbReference type="Pfam" id="PF07677">
    <property type="entry name" value="A2M_recep"/>
    <property type="match status" value="1"/>
</dbReference>
<dbReference type="FunFam" id="1.50.10.20:FF:000001">
    <property type="entry name" value="CD109 isoform 1"/>
    <property type="match status" value="1"/>
</dbReference>
<keyword evidence="4" id="KW-0722">Serine protease inhibitor</keyword>
<dbReference type="Pfam" id="PF01835">
    <property type="entry name" value="MG2"/>
    <property type="match status" value="1"/>
</dbReference>
<evidence type="ECO:0000256" key="1">
    <source>
        <dbReference type="ARBA" id="ARBA00010952"/>
    </source>
</evidence>
<dbReference type="InterPro" id="IPR050473">
    <property type="entry name" value="A2M/Complement_sys"/>
</dbReference>
<dbReference type="InterPro" id="IPR002890">
    <property type="entry name" value="MG2"/>
</dbReference>
<dbReference type="InParanoid" id="A0A668A354"/>
<dbReference type="PANTHER" id="PTHR11412">
    <property type="entry name" value="MACROGLOBULIN / COMPLEMENT"/>
    <property type="match status" value="1"/>
</dbReference>
<organism evidence="9 10">
    <name type="scientific">Myripristis murdjan</name>
    <name type="common">pinecone soldierfish</name>
    <dbReference type="NCBI Taxonomy" id="586833"/>
    <lineage>
        <taxon>Eukaryota</taxon>
        <taxon>Metazoa</taxon>
        <taxon>Chordata</taxon>
        <taxon>Craniata</taxon>
        <taxon>Vertebrata</taxon>
        <taxon>Euteleostomi</taxon>
        <taxon>Actinopterygii</taxon>
        <taxon>Neopterygii</taxon>
        <taxon>Teleostei</taxon>
        <taxon>Neoteleostei</taxon>
        <taxon>Acanthomorphata</taxon>
        <taxon>Holocentriformes</taxon>
        <taxon>Holocentridae</taxon>
        <taxon>Myripristis</taxon>
    </lineage>
</organism>
<keyword evidence="6" id="KW-1015">Disulfide bond</keyword>
<evidence type="ECO:0000256" key="3">
    <source>
        <dbReference type="ARBA" id="ARBA00022729"/>
    </source>
</evidence>
<keyword evidence="5" id="KW-0882">Thioester bond</keyword>
<comment type="similarity">
    <text evidence="1">Belongs to the protease inhibitor I39 (alpha-2-macroglobulin) family.</text>
</comment>
<proteinExistence type="inferred from homology"/>
<dbReference type="InterPro" id="IPR013783">
    <property type="entry name" value="Ig-like_fold"/>
</dbReference>
<protein>
    <submittedName>
        <fullName evidence="9">CD109 molecule</fullName>
    </submittedName>
</protein>
<evidence type="ECO:0000313" key="10">
    <source>
        <dbReference type="Proteomes" id="UP000472263"/>
    </source>
</evidence>
<dbReference type="InterPro" id="IPR008930">
    <property type="entry name" value="Terpenoid_cyclase/PrenylTrfase"/>
</dbReference>
<feature type="domain" description="Alpha-macroglobulin receptor-binding" evidence="8">
    <location>
        <begin position="902"/>
        <end position="985"/>
    </location>
</feature>
<keyword evidence="10" id="KW-1185">Reference proteome</keyword>
<dbReference type="SMART" id="SM01419">
    <property type="entry name" value="Thiol-ester_cl"/>
    <property type="match status" value="1"/>
</dbReference>
<dbReference type="Gene3D" id="2.60.40.10">
    <property type="entry name" value="Immunoglobulins"/>
    <property type="match status" value="1"/>
</dbReference>
<evidence type="ECO:0000256" key="5">
    <source>
        <dbReference type="ARBA" id="ARBA00022966"/>
    </source>
</evidence>
<evidence type="ECO:0000259" key="8">
    <source>
        <dbReference type="SMART" id="SM01361"/>
    </source>
</evidence>
<dbReference type="AlphaFoldDB" id="A0A668A354"/>
<dbReference type="Gene3D" id="2.60.40.690">
    <property type="entry name" value="Alpha-macroglobulin, receptor-binding domain"/>
    <property type="match status" value="1"/>
</dbReference>
<dbReference type="SUPFAM" id="SSF48239">
    <property type="entry name" value="Terpenoid cyclases/Protein prenyltransferases"/>
    <property type="match status" value="1"/>
</dbReference>
<dbReference type="GO" id="GO:0005615">
    <property type="term" value="C:extracellular space"/>
    <property type="evidence" value="ECO:0007669"/>
    <property type="project" value="InterPro"/>
</dbReference>
<dbReference type="InterPro" id="IPR011625">
    <property type="entry name" value="A2M_N_BRD"/>
</dbReference>
<keyword evidence="3" id="KW-0732">Signal</keyword>
<dbReference type="Ensembl" id="ENSMMDT00005050260.1">
    <property type="protein sequence ID" value="ENSMMDP00005049300.1"/>
    <property type="gene ID" value="ENSMMDG00005022393.1"/>
</dbReference>
<accession>A0A668A354</accession>
<dbReference type="SMART" id="SM01361">
    <property type="entry name" value="A2M_recep"/>
    <property type="match status" value="1"/>
</dbReference>
<dbReference type="Gene3D" id="2.60.120.1540">
    <property type="match status" value="1"/>
</dbReference>
<dbReference type="InterPro" id="IPR041813">
    <property type="entry name" value="A2M_TED"/>
</dbReference>
<evidence type="ECO:0000256" key="4">
    <source>
        <dbReference type="ARBA" id="ARBA00022900"/>
    </source>
</evidence>
<dbReference type="SUPFAM" id="SSF49410">
    <property type="entry name" value="Alpha-macroglobulin receptor domain"/>
    <property type="match status" value="1"/>
</dbReference>
<reference evidence="9" key="2">
    <citation type="submission" date="2025-08" db="UniProtKB">
        <authorList>
            <consortium name="Ensembl"/>
        </authorList>
    </citation>
    <scope>IDENTIFICATION</scope>
</reference>
<dbReference type="InterPro" id="IPR036595">
    <property type="entry name" value="A-macroglobulin_rcpt-bd_sf"/>
</dbReference>
<evidence type="ECO:0000256" key="6">
    <source>
        <dbReference type="ARBA" id="ARBA00023157"/>
    </source>
</evidence>
<dbReference type="GeneTree" id="ENSGT00940000155926"/>
<dbReference type="InterPro" id="IPR047565">
    <property type="entry name" value="Alpha-macroglob_thiol-ester_cl"/>
</dbReference>
<dbReference type="PANTHER" id="PTHR11412:SF136">
    <property type="entry name" value="CD109 ANTIGEN"/>
    <property type="match status" value="1"/>
</dbReference>
<dbReference type="CDD" id="cd02897">
    <property type="entry name" value="A2M_2"/>
    <property type="match status" value="1"/>
</dbReference>
<sequence>EVLHAGIPTPLAVTVLTDSPVRVTAEVTHGNTSLVPGGSGTQSSVFMLAVKGYQRNELIFSNTTALRFNLRNVSTFIQTDRFRYQPEETVRVRIVCVQSDNHPYKGKVDITIQDPRDNVVQRWAFSSSHLGIVSTQFSLSRTASLGQWTVMTTVNVNCAPHFANHRLCSLSPQGTTDKKAFTVEHYGKFFNNHMNLTSFQRQLRISRYDGKPLSSLDLMNSAVVNVTQRSSEMDSEPTTLTLPVPEDGNIHIKFTLQDAVDTVFIRVSVSLLFTGMLVLRGKRCLPYSKNLFRLSNQSNLLFSILVLLCIQVSSGGQVVAAGKKNSSSISLTPTMSWSPEACITVYCVLPDGEVTSDTTHMPVHQHNDVICCPLSITLPDEAYEFVLADHGDISVVNARKLTVGSHSAASALFPIRTLALGEMEISVDAISADSSDKLVRSVLVKPEGVEESFSETLFLDLAPTTFNSSRAVSFSFPPDVVPGSQRAHVAVVGDILALSIHNLDSLVHIPHTCGEQNMIHFAPSVYILQYLSQYPQDYEEIRTKALGHMMEAYQRQLSYQRDDGSFSAFGASDTSGSTWLTAFVLKCFLQAQPFMQVDQSVLSRAMSWLVSHQGAQGEFSEVGRVIHTEVQGGMDDGPVALTAFVLMTLLEDQTYGVRDTTLEYLESRVTTGVVSNYTLCLVAYALALANSRVTETALTQLSRRADMIGNTMMWTSSHSLESGDWQPNSAQIEMAAYVLLAFYKRGTVVDGIALMKWLSRQRNHIGGYGTTQDTVVALQALSYYAAFSGADAINLRLKMSIPTSNSVTHFSVNSSTYLLCQKQEAQKNPEIDIYVEGRGFALFQMNVFYNLESSVFSQRLQHATDHEAFSLDVEVFDDERDHAHMLLSICTRLQENEVISQTGMVMVDVSMLSGFALATETTTTSLIRKVETSPGKVSLYLDSVSILAVCIRLPLIRVYRVAHVQDAVVEVYDYYEPRRRATRTYNSDIMHNMSSCVFCGQDCSECRTGAAMSVSSVFSSHSCSTTYCIGCLLAAITAYLLGA</sequence>
<dbReference type="GO" id="GO:0004867">
    <property type="term" value="F:serine-type endopeptidase inhibitor activity"/>
    <property type="evidence" value="ECO:0007669"/>
    <property type="project" value="UniProtKB-KW"/>
</dbReference>
<dbReference type="Pfam" id="PF07703">
    <property type="entry name" value="A2M_BRD"/>
    <property type="match status" value="1"/>
</dbReference>
<evidence type="ECO:0000256" key="2">
    <source>
        <dbReference type="ARBA" id="ARBA00022690"/>
    </source>
</evidence>
<reference evidence="9" key="1">
    <citation type="submission" date="2019-06" db="EMBL/GenBank/DDBJ databases">
        <authorList>
            <consortium name="Wellcome Sanger Institute Data Sharing"/>
        </authorList>
    </citation>
    <scope>NUCLEOTIDE SEQUENCE [LARGE SCALE GENOMIC DNA]</scope>
</reference>
<dbReference type="InterPro" id="IPR009048">
    <property type="entry name" value="A-macroglobulin_rcpt-bd"/>
</dbReference>
<dbReference type="InterPro" id="IPR011626">
    <property type="entry name" value="Alpha-macroglobulin_TED"/>
</dbReference>
<dbReference type="Proteomes" id="UP000472263">
    <property type="component" value="Chromosome 22"/>
</dbReference>
<dbReference type="Gene3D" id="2.60.40.1930">
    <property type="match status" value="2"/>
</dbReference>
<dbReference type="Pfam" id="PF07678">
    <property type="entry name" value="TED_complement"/>
    <property type="match status" value="1"/>
</dbReference>